<keyword evidence="7" id="KW-1185">Reference proteome</keyword>
<dbReference type="SUPFAM" id="SSF51621">
    <property type="entry name" value="Phosphoenolpyruvate/pyruvate domain"/>
    <property type="match status" value="1"/>
</dbReference>
<feature type="binding site" evidence="5">
    <location>
        <position position="90"/>
    </location>
    <ligand>
        <name>3-methyl-2-oxobutanoate</name>
        <dbReference type="ChEBI" id="CHEBI:11851"/>
    </ligand>
</feature>
<dbReference type="CDD" id="cd06557">
    <property type="entry name" value="KPHMT-like"/>
    <property type="match status" value="1"/>
</dbReference>
<evidence type="ECO:0000313" key="7">
    <source>
        <dbReference type="Proteomes" id="UP001156691"/>
    </source>
</evidence>
<feature type="binding site" evidence="5">
    <location>
        <position position="90"/>
    </location>
    <ligand>
        <name>Mg(2+)</name>
        <dbReference type="ChEBI" id="CHEBI:18420"/>
    </ligand>
</feature>
<feature type="active site" description="Proton acceptor" evidence="5">
    <location>
        <position position="188"/>
    </location>
</feature>
<evidence type="ECO:0000256" key="5">
    <source>
        <dbReference type="HAMAP-Rule" id="MF_00156"/>
    </source>
</evidence>
<keyword evidence="5" id="KW-0479">Metal-binding</keyword>
<dbReference type="PANTHER" id="PTHR20881:SF0">
    <property type="entry name" value="3-METHYL-2-OXOBUTANOATE HYDROXYMETHYLTRANSFERASE"/>
    <property type="match status" value="1"/>
</dbReference>
<reference evidence="7" key="1">
    <citation type="journal article" date="2019" name="Int. J. Syst. Evol. Microbiol.">
        <title>The Global Catalogue of Microorganisms (GCM) 10K type strain sequencing project: providing services to taxonomists for standard genome sequencing and annotation.</title>
        <authorList>
            <consortium name="The Broad Institute Genomics Platform"/>
            <consortium name="The Broad Institute Genome Sequencing Center for Infectious Disease"/>
            <person name="Wu L."/>
            <person name="Ma J."/>
        </authorList>
    </citation>
    <scope>NUCLEOTIDE SEQUENCE [LARGE SCALE GENOMIC DNA]</scope>
    <source>
        <strain evidence="7">NBRC 112416</strain>
    </source>
</reference>
<dbReference type="EMBL" id="BSNS01000008">
    <property type="protein sequence ID" value="GLQ54576.1"/>
    <property type="molecule type" value="Genomic_DNA"/>
</dbReference>
<protein>
    <recommendedName>
        <fullName evidence="5">3-methyl-2-oxobutanoate hydroxymethyltransferase</fullName>
        <ecNumber evidence="5">2.1.2.11</ecNumber>
    </recommendedName>
    <alternativeName>
        <fullName evidence="5">Ketopantoate hydroxymethyltransferase</fullName>
        <shortName evidence="5">KPHMT</shortName>
    </alternativeName>
</protein>
<accession>A0ABQ5W3W0</accession>
<evidence type="ECO:0000256" key="4">
    <source>
        <dbReference type="ARBA" id="ARBA00022679"/>
    </source>
</evidence>
<sequence>MSARTETARLTTRDLQHLKRQGEKIAMLTAYDHVMAGLLDDAGIEMILVGDSLGNVVLGHETTLPVTLEDMIRHAGAVYRGTHRALVTVDMPFGTAGDPETALRNAVQILQKTGCQAVKIEGGAAMAPTVARLVGQGIPVMGHIGLTPQAVHQLGGYYRHGKSGPAAQTLIDAALALQDAGAFAVVLEMLVPDLAGDITRLLDIPTIGIGSGSDCSGQVLVVNDLIGLNSGRVPSFVHPKADVAAVIRQAVGEYITEVKATQPAKAKGRAIA</sequence>
<evidence type="ECO:0000256" key="2">
    <source>
        <dbReference type="ARBA" id="ARBA00011424"/>
    </source>
</evidence>
<comment type="similarity">
    <text evidence="1 5">Belongs to the PanB family.</text>
</comment>
<comment type="subunit">
    <text evidence="2 5">Homodecamer; pentamer of dimers.</text>
</comment>
<keyword evidence="5" id="KW-0460">Magnesium</keyword>
<feature type="binding site" evidence="5">
    <location>
        <position position="51"/>
    </location>
    <ligand>
        <name>Mg(2+)</name>
        <dbReference type="ChEBI" id="CHEBI:18420"/>
    </ligand>
</feature>
<dbReference type="NCBIfam" id="TIGR00222">
    <property type="entry name" value="panB"/>
    <property type="match status" value="1"/>
</dbReference>
<feature type="binding site" evidence="5">
    <location>
        <begin position="51"/>
        <end position="52"/>
    </location>
    <ligand>
        <name>3-methyl-2-oxobutanoate</name>
        <dbReference type="ChEBI" id="CHEBI:11851"/>
    </ligand>
</feature>
<dbReference type="InterPro" id="IPR015813">
    <property type="entry name" value="Pyrv/PenolPyrv_kinase-like_dom"/>
</dbReference>
<dbReference type="InterPro" id="IPR040442">
    <property type="entry name" value="Pyrv_kinase-like_dom_sf"/>
</dbReference>
<feature type="binding site" evidence="5">
    <location>
        <position position="121"/>
    </location>
    <ligand>
        <name>Mg(2+)</name>
        <dbReference type="ChEBI" id="CHEBI:18420"/>
    </ligand>
</feature>
<dbReference type="PIRSF" id="PIRSF000388">
    <property type="entry name" value="Pantoate_hydroxy_MeTrfase"/>
    <property type="match status" value="1"/>
</dbReference>
<comment type="function">
    <text evidence="5">Catalyzes the reversible reaction in which hydroxymethyl group from 5,10-methylenetetrahydrofolate is transferred onto alpha-ketoisovalerate to form ketopantoate.</text>
</comment>
<dbReference type="RefSeq" id="WP_284340027.1">
    <property type="nucleotide sequence ID" value="NZ_BSNS01000008.1"/>
</dbReference>
<dbReference type="PANTHER" id="PTHR20881">
    <property type="entry name" value="3-METHYL-2-OXOBUTANOATE HYDROXYMETHYLTRANSFERASE"/>
    <property type="match status" value="1"/>
</dbReference>
<dbReference type="HAMAP" id="MF_00156">
    <property type="entry name" value="PanB"/>
    <property type="match status" value="1"/>
</dbReference>
<comment type="catalytic activity">
    <reaction evidence="5">
        <text>(6R)-5,10-methylene-5,6,7,8-tetrahydrofolate + 3-methyl-2-oxobutanoate + H2O = 2-dehydropantoate + (6S)-5,6,7,8-tetrahydrofolate</text>
        <dbReference type="Rhea" id="RHEA:11824"/>
        <dbReference type="ChEBI" id="CHEBI:11561"/>
        <dbReference type="ChEBI" id="CHEBI:11851"/>
        <dbReference type="ChEBI" id="CHEBI:15377"/>
        <dbReference type="ChEBI" id="CHEBI:15636"/>
        <dbReference type="ChEBI" id="CHEBI:57453"/>
        <dbReference type="EC" id="2.1.2.11"/>
    </reaction>
</comment>
<comment type="caution">
    <text evidence="6">The sequence shown here is derived from an EMBL/GenBank/DDBJ whole genome shotgun (WGS) entry which is preliminary data.</text>
</comment>
<gene>
    <name evidence="5 6" type="primary">panB</name>
    <name evidence="6" type="ORF">GCM10010862_18350</name>
</gene>
<feature type="binding site" evidence="5">
    <location>
        <position position="119"/>
    </location>
    <ligand>
        <name>3-methyl-2-oxobutanoate</name>
        <dbReference type="ChEBI" id="CHEBI:11851"/>
    </ligand>
</feature>
<dbReference type="EC" id="2.1.2.11" evidence="5"/>
<dbReference type="NCBIfam" id="NF001452">
    <property type="entry name" value="PRK00311.1"/>
    <property type="match status" value="1"/>
</dbReference>
<dbReference type="Pfam" id="PF02548">
    <property type="entry name" value="Pantoate_transf"/>
    <property type="match status" value="1"/>
</dbReference>
<keyword evidence="3 5" id="KW-0566">Pantothenate biosynthesis</keyword>
<dbReference type="InterPro" id="IPR003700">
    <property type="entry name" value="Pantoate_hydroxy_MeTrfase"/>
</dbReference>
<comment type="pathway">
    <text evidence="5">Cofactor biosynthesis; (R)-pantothenate biosynthesis; (R)-pantoate from 3-methyl-2-oxobutanoate: step 1/2.</text>
</comment>
<proteinExistence type="inferred from homology"/>
<name>A0ABQ5W3W0_9HYPH</name>
<organism evidence="6 7">
    <name type="scientific">Devosia nitrariae</name>
    <dbReference type="NCBI Taxonomy" id="2071872"/>
    <lineage>
        <taxon>Bacteria</taxon>
        <taxon>Pseudomonadati</taxon>
        <taxon>Pseudomonadota</taxon>
        <taxon>Alphaproteobacteria</taxon>
        <taxon>Hyphomicrobiales</taxon>
        <taxon>Devosiaceae</taxon>
        <taxon>Devosia</taxon>
    </lineage>
</organism>
<keyword evidence="4 5" id="KW-0808">Transferase</keyword>
<evidence type="ECO:0000256" key="1">
    <source>
        <dbReference type="ARBA" id="ARBA00008676"/>
    </source>
</evidence>
<comment type="subcellular location">
    <subcellularLocation>
        <location evidence="5">Cytoplasm</location>
    </subcellularLocation>
</comment>
<evidence type="ECO:0000313" key="6">
    <source>
        <dbReference type="EMBL" id="GLQ54576.1"/>
    </source>
</evidence>
<comment type="cofactor">
    <cofactor evidence="5">
        <name>Mg(2+)</name>
        <dbReference type="ChEBI" id="CHEBI:18420"/>
    </cofactor>
    <text evidence="5">Binds 1 Mg(2+) ion per subunit.</text>
</comment>
<dbReference type="Gene3D" id="3.20.20.60">
    <property type="entry name" value="Phosphoenolpyruvate-binding domains"/>
    <property type="match status" value="1"/>
</dbReference>
<keyword evidence="5" id="KW-0963">Cytoplasm</keyword>
<dbReference type="Proteomes" id="UP001156691">
    <property type="component" value="Unassembled WGS sequence"/>
</dbReference>
<evidence type="ECO:0000256" key="3">
    <source>
        <dbReference type="ARBA" id="ARBA00022655"/>
    </source>
</evidence>